<keyword evidence="14 18" id="KW-1133">Transmembrane helix</keyword>
<evidence type="ECO:0000256" key="1">
    <source>
        <dbReference type="ARBA" id="ARBA00003954"/>
    </source>
</evidence>
<feature type="transmembrane region" description="Helical" evidence="18">
    <location>
        <begin position="823"/>
        <end position="844"/>
    </location>
</feature>
<keyword evidence="10" id="KW-0547">Nucleotide-binding</keyword>
<feature type="transmembrane region" description="Helical" evidence="18">
    <location>
        <begin position="259"/>
        <end position="278"/>
    </location>
</feature>
<evidence type="ECO:0000256" key="11">
    <source>
        <dbReference type="ARBA" id="ARBA00022840"/>
    </source>
</evidence>
<sequence>MDNPAHNAAPEHRVTDFPPPYWAKSVEALFAEYKSQSTGLSATEAAARLKTYGPNALSADGRANALRILLKQFLSPLVLILIFAAIVAAGVGEMHDAVIIGCIVGASCLLGFSQEFSASCAVESLRRGISLTAAVIRDGREQTIPADQLVPGDVIKLSAGSLVPADAVLLSAQDLNVTEAALTGETFPVAKSPGISKPEAPIDDRLNCVFTGTSVRSGIATALTVETGNSTEFASIAEAVTREVPETDFARGIRRFGYLMTRIMLVIVFIVFIANLLLHRPLVDSLLFSLALAVGLTPELLPAIISVTLARGARVMARQGVIIRRLEAMENLGSMDLLCTDKTGTLTEGTIHLDQCVDVTGQPSDKVKLMAILNAGLQAGLKNPLDDAILTEKPDALLAAYRKLGEIPYDFARKRLSVIVAGQDGAQLICKGAVTTLLDICATAKAGDVAKPINAELRAEIDDRYRQWSEDGIRVIAVATRPFDQQKTVPDKGDEIGLCLEGFLLFLDPAKAGVEEALGGLRKRGISIKIISGDNRYVVAHLAKAVGLKGGRILSGREIASMSNDALFASAAKTDLFVEIDPNQKERIVKALRKANHVVGYLGDGINDAPALHEADVGISVDSAVDVAREAADIILLRRDLDVLMRGVDDGRRTFANTLKYISIATSANFGNMISMAIASLLLPFLPLLAKQILLNNLLADIPSMTIATDRVDPIEVQRPKRWNIAGIQRFMLCFGPISSLFDFVTFGFLLFVGASVDVFRTGWFVESLTSQIATMLIIRTIFPSWKSRPSRLLVATTAAIGLAAISLPYLPFAGTFGFVPLPFNMVIALLSITVAFAVALEVAKSLFFRRERRHSSLHGRELR</sequence>
<comment type="catalytic activity">
    <reaction evidence="17">
        <text>Mg(2+)(out) + ATP + H2O = Mg(2+)(in) + ADP + phosphate + H(+)</text>
        <dbReference type="Rhea" id="RHEA:10260"/>
        <dbReference type="ChEBI" id="CHEBI:15377"/>
        <dbReference type="ChEBI" id="CHEBI:15378"/>
        <dbReference type="ChEBI" id="CHEBI:18420"/>
        <dbReference type="ChEBI" id="CHEBI:30616"/>
        <dbReference type="ChEBI" id="CHEBI:43474"/>
        <dbReference type="ChEBI" id="CHEBI:456216"/>
        <dbReference type="EC" id="7.2.2.14"/>
    </reaction>
</comment>
<dbReference type="InterPro" id="IPR006068">
    <property type="entry name" value="ATPase_P-typ_cation-transptr_C"/>
</dbReference>
<dbReference type="SUPFAM" id="SSF81665">
    <property type="entry name" value="Calcium ATPase, transmembrane domain M"/>
    <property type="match status" value="1"/>
</dbReference>
<keyword evidence="13" id="KW-1278">Translocase</keyword>
<evidence type="ECO:0000256" key="15">
    <source>
        <dbReference type="ARBA" id="ARBA00023136"/>
    </source>
</evidence>
<comment type="function">
    <text evidence="1">Mediates magnesium influx to the cytosol.</text>
</comment>
<feature type="transmembrane region" description="Helical" evidence="18">
    <location>
        <begin position="73"/>
        <end position="91"/>
    </location>
</feature>
<dbReference type="InterPro" id="IPR044492">
    <property type="entry name" value="P_typ_ATPase_HD_dom"/>
</dbReference>
<keyword evidence="21" id="KW-1185">Reference proteome</keyword>
<dbReference type="NCBIfam" id="TIGR01494">
    <property type="entry name" value="ATPase_P-type"/>
    <property type="match status" value="2"/>
</dbReference>
<keyword evidence="9 18" id="KW-0812">Transmembrane</keyword>
<dbReference type="RefSeq" id="WP_183939466.1">
    <property type="nucleotide sequence ID" value="NZ_JACHBI010000010.1"/>
</dbReference>
<evidence type="ECO:0000313" key="21">
    <source>
        <dbReference type="Proteomes" id="UP000549882"/>
    </source>
</evidence>
<dbReference type="AlphaFoldDB" id="A0A7W8XUS6"/>
<proteinExistence type="inferred from homology"/>
<gene>
    <name evidence="20" type="ORF">GGD50_004604</name>
</gene>
<dbReference type="InterPro" id="IPR018303">
    <property type="entry name" value="ATPase_P-typ_P_site"/>
</dbReference>
<dbReference type="InterPro" id="IPR008250">
    <property type="entry name" value="ATPase_P-typ_transduc_dom_A_sf"/>
</dbReference>
<keyword evidence="8" id="KW-0597">Phosphoprotein</keyword>
<evidence type="ECO:0000256" key="12">
    <source>
        <dbReference type="ARBA" id="ARBA00022842"/>
    </source>
</evidence>
<dbReference type="Gene3D" id="2.70.150.10">
    <property type="entry name" value="Calcium-transporting ATPase, cytoplasmic transduction domain A"/>
    <property type="match status" value="1"/>
</dbReference>
<feature type="transmembrane region" description="Helical" evidence="18">
    <location>
        <begin position="97"/>
        <end position="117"/>
    </location>
</feature>
<dbReference type="InterPro" id="IPR023298">
    <property type="entry name" value="ATPase_P-typ_TM_dom_sf"/>
</dbReference>
<dbReference type="PANTHER" id="PTHR42861">
    <property type="entry name" value="CALCIUM-TRANSPORTING ATPASE"/>
    <property type="match status" value="1"/>
</dbReference>
<dbReference type="InterPro" id="IPR036412">
    <property type="entry name" value="HAD-like_sf"/>
</dbReference>
<keyword evidence="11" id="KW-0067">ATP-binding</keyword>
<dbReference type="InterPro" id="IPR001757">
    <property type="entry name" value="P_typ_ATPase"/>
</dbReference>
<dbReference type="Pfam" id="PF13246">
    <property type="entry name" value="Cation_ATPase"/>
    <property type="match status" value="1"/>
</dbReference>
<dbReference type="SFLD" id="SFLDG00002">
    <property type="entry name" value="C1.7:_P-type_atpase_like"/>
    <property type="match status" value="1"/>
</dbReference>
<comment type="caution">
    <text evidence="20">The sequence shown here is derived from an EMBL/GenBank/DDBJ whole genome shotgun (WGS) entry which is preliminary data.</text>
</comment>
<evidence type="ECO:0000256" key="13">
    <source>
        <dbReference type="ARBA" id="ARBA00022967"/>
    </source>
</evidence>
<dbReference type="Proteomes" id="UP000549882">
    <property type="component" value="Unassembled WGS sequence"/>
</dbReference>
<comment type="similarity">
    <text evidence="3">Belongs to the cation transport ATPase (P-type) (TC 3.A.3) family. Type IIIB subfamily.</text>
</comment>
<dbReference type="NCBIfam" id="TIGR01524">
    <property type="entry name" value="ATPase-IIIB_Mg"/>
    <property type="match status" value="1"/>
</dbReference>
<evidence type="ECO:0000313" key="20">
    <source>
        <dbReference type="EMBL" id="MBB5575969.1"/>
    </source>
</evidence>
<feature type="transmembrane region" description="Helical" evidence="18">
    <location>
        <begin position="759"/>
        <end position="779"/>
    </location>
</feature>
<dbReference type="InterPro" id="IPR006415">
    <property type="entry name" value="P-type_ATPase_IIIB"/>
</dbReference>
<dbReference type="InterPro" id="IPR023299">
    <property type="entry name" value="ATPase_P-typ_cyto_dom_N"/>
</dbReference>
<dbReference type="GO" id="GO:0015444">
    <property type="term" value="F:P-type magnesium transporter activity"/>
    <property type="evidence" value="ECO:0007669"/>
    <property type="project" value="UniProtKB-EC"/>
</dbReference>
<dbReference type="InterPro" id="IPR004014">
    <property type="entry name" value="ATPase_P-typ_cation-transptr_N"/>
</dbReference>
<dbReference type="Gene3D" id="1.20.1110.10">
    <property type="entry name" value="Calcium-transporting ATPase, transmembrane domain"/>
    <property type="match status" value="1"/>
</dbReference>
<dbReference type="EC" id="7.2.2.14" evidence="4"/>
<dbReference type="Gene3D" id="3.40.1110.10">
    <property type="entry name" value="Calcium-transporting ATPase, cytoplasmic domain N"/>
    <property type="match status" value="1"/>
</dbReference>
<dbReference type="GO" id="GO:0016887">
    <property type="term" value="F:ATP hydrolysis activity"/>
    <property type="evidence" value="ECO:0007669"/>
    <property type="project" value="InterPro"/>
</dbReference>
<dbReference type="EMBL" id="JACHBI010000010">
    <property type="protein sequence ID" value="MBB5575969.1"/>
    <property type="molecule type" value="Genomic_DNA"/>
</dbReference>
<organism evidence="20 21">
    <name type="scientific">Rhizobium paranaense</name>
    <dbReference type="NCBI Taxonomy" id="1650438"/>
    <lineage>
        <taxon>Bacteria</taxon>
        <taxon>Pseudomonadati</taxon>
        <taxon>Pseudomonadota</taxon>
        <taxon>Alphaproteobacteria</taxon>
        <taxon>Hyphomicrobiales</taxon>
        <taxon>Rhizobiaceae</taxon>
        <taxon>Rhizobium/Agrobacterium group</taxon>
        <taxon>Rhizobium</taxon>
    </lineage>
</organism>
<feature type="transmembrane region" description="Helical" evidence="18">
    <location>
        <begin position="731"/>
        <end position="753"/>
    </location>
</feature>
<evidence type="ECO:0000256" key="5">
    <source>
        <dbReference type="ARBA" id="ARBA00013555"/>
    </source>
</evidence>
<evidence type="ECO:0000259" key="19">
    <source>
        <dbReference type="SMART" id="SM00831"/>
    </source>
</evidence>
<feature type="transmembrane region" description="Helical" evidence="18">
    <location>
        <begin position="290"/>
        <end position="310"/>
    </location>
</feature>
<keyword evidence="15 18" id="KW-0472">Membrane</keyword>
<evidence type="ECO:0000256" key="14">
    <source>
        <dbReference type="ARBA" id="ARBA00022989"/>
    </source>
</evidence>
<name>A0A7W8XUS6_9HYPH</name>
<dbReference type="Pfam" id="PF00689">
    <property type="entry name" value="Cation_ATPase_C"/>
    <property type="match status" value="1"/>
</dbReference>
<accession>A0A7W8XUS6</accession>
<evidence type="ECO:0000256" key="9">
    <source>
        <dbReference type="ARBA" id="ARBA00022692"/>
    </source>
</evidence>
<evidence type="ECO:0000256" key="6">
    <source>
        <dbReference type="ARBA" id="ARBA00022475"/>
    </source>
</evidence>
<dbReference type="GO" id="GO:0005886">
    <property type="term" value="C:plasma membrane"/>
    <property type="evidence" value="ECO:0007669"/>
    <property type="project" value="UniProtKB-SubCell"/>
</dbReference>
<feature type="transmembrane region" description="Helical" evidence="18">
    <location>
        <begin position="791"/>
        <end position="811"/>
    </location>
</feature>
<dbReference type="Pfam" id="PF00122">
    <property type="entry name" value="E1-E2_ATPase"/>
    <property type="match status" value="1"/>
</dbReference>
<dbReference type="SUPFAM" id="SSF56784">
    <property type="entry name" value="HAD-like"/>
    <property type="match status" value="1"/>
</dbReference>
<evidence type="ECO:0000256" key="16">
    <source>
        <dbReference type="ARBA" id="ARBA00029806"/>
    </source>
</evidence>
<dbReference type="PROSITE" id="PS00154">
    <property type="entry name" value="ATPASE_E1_E2"/>
    <property type="match status" value="1"/>
</dbReference>
<keyword evidence="6" id="KW-1003">Cell membrane</keyword>
<evidence type="ECO:0000256" key="7">
    <source>
        <dbReference type="ARBA" id="ARBA00022519"/>
    </source>
</evidence>
<dbReference type="SUPFAM" id="SSF81653">
    <property type="entry name" value="Calcium ATPase, transduction domain A"/>
    <property type="match status" value="1"/>
</dbReference>
<keyword evidence="12" id="KW-0460">Magnesium</keyword>
<evidence type="ECO:0000256" key="10">
    <source>
        <dbReference type="ARBA" id="ARBA00022741"/>
    </source>
</evidence>
<comment type="subcellular location">
    <subcellularLocation>
        <location evidence="2">Cell inner membrane</location>
        <topology evidence="2">Multi-pass membrane protein</topology>
    </subcellularLocation>
</comment>
<keyword evidence="7" id="KW-0997">Cell inner membrane</keyword>
<evidence type="ECO:0000256" key="2">
    <source>
        <dbReference type="ARBA" id="ARBA00004429"/>
    </source>
</evidence>
<evidence type="ECO:0000256" key="18">
    <source>
        <dbReference type="SAM" id="Phobius"/>
    </source>
</evidence>
<evidence type="ECO:0000256" key="17">
    <source>
        <dbReference type="ARBA" id="ARBA00047295"/>
    </source>
</evidence>
<dbReference type="PRINTS" id="PR01836">
    <property type="entry name" value="MGATPASE"/>
</dbReference>
<dbReference type="GO" id="GO:0005524">
    <property type="term" value="F:ATP binding"/>
    <property type="evidence" value="ECO:0007669"/>
    <property type="project" value="UniProtKB-KW"/>
</dbReference>
<reference evidence="20 21" key="1">
    <citation type="submission" date="2020-08" db="EMBL/GenBank/DDBJ databases">
        <title>Genomic Encyclopedia of Type Strains, Phase IV (KMG-V): Genome sequencing to study the core and pangenomes of soil and plant-associated prokaryotes.</title>
        <authorList>
            <person name="Whitman W."/>
        </authorList>
    </citation>
    <scope>NUCLEOTIDE SEQUENCE [LARGE SCALE GENOMIC DNA]</scope>
    <source>
        <strain evidence="20 21">SEMIA 4064</strain>
    </source>
</reference>
<dbReference type="Pfam" id="PF00690">
    <property type="entry name" value="Cation_ATPase_N"/>
    <property type="match status" value="1"/>
</dbReference>
<dbReference type="SFLD" id="SFLDS00003">
    <property type="entry name" value="Haloacid_Dehalogenase"/>
    <property type="match status" value="1"/>
</dbReference>
<dbReference type="SMART" id="SM00831">
    <property type="entry name" value="Cation_ATPase_N"/>
    <property type="match status" value="1"/>
</dbReference>
<evidence type="ECO:0000256" key="4">
    <source>
        <dbReference type="ARBA" id="ARBA00012786"/>
    </source>
</evidence>
<dbReference type="Gene3D" id="3.40.50.1000">
    <property type="entry name" value="HAD superfamily/HAD-like"/>
    <property type="match status" value="1"/>
</dbReference>
<feature type="domain" description="Cation-transporting P-type ATPase N-terminal" evidence="19">
    <location>
        <begin position="20"/>
        <end position="93"/>
    </location>
</feature>
<dbReference type="SFLD" id="SFLDF00027">
    <property type="entry name" value="p-type_atpase"/>
    <property type="match status" value="1"/>
</dbReference>
<dbReference type="InterPro" id="IPR059000">
    <property type="entry name" value="ATPase_P-type_domA"/>
</dbReference>
<evidence type="ECO:0000256" key="8">
    <source>
        <dbReference type="ARBA" id="ARBA00022553"/>
    </source>
</evidence>
<protein>
    <recommendedName>
        <fullName evidence="5">Magnesium-transporting ATPase, P-type 1</fullName>
        <ecNumber evidence="4">7.2.2.14</ecNumber>
    </recommendedName>
    <alternativeName>
        <fullName evidence="16">Mg(2+) transport ATPase, P-type 1</fullName>
    </alternativeName>
</protein>
<dbReference type="InterPro" id="IPR023214">
    <property type="entry name" value="HAD_sf"/>
</dbReference>
<evidence type="ECO:0000256" key="3">
    <source>
        <dbReference type="ARBA" id="ARBA00008746"/>
    </source>
</evidence>